<proteinExistence type="inferred from homology"/>
<keyword evidence="2" id="KW-0805">Transcription regulation</keyword>
<dbReference type="InterPro" id="IPR000847">
    <property type="entry name" value="LysR_HTH_N"/>
</dbReference>
<dbReference type="GO" id="GO:0009089">
    <property type="term" value="P:lysine biosynthetic process via diaminopimelate"/>
    <property type="evidence" value="ECO:0007669"/>
    <property type="project" value="TreeGrafter"/>
</dbReference>
<accession>A0A0H2LVN6</accession>
<dbReference type="InterPro" id="IPR036388">
    <property type="entry name" value="WH-like_DNA-bd_sf"/>
</dbReference>
<dbReference type="InterPro" id="IPR036390">
    <property type="entry name" value="WH_DNA-bd_sf"/>
</dbReference>
<evidence type="ECO:0000256" key="4">
    <source>
        <dbReference type="ARBA" id="ARBA00023163"/>
    </source>
</evidence>
<evidence type="ECO:0000256" key="2">
    <source>
        <dbReference type="ARBA" id="ARBA00023015"/>
    </source>
</evidence>
<evidence type="ECO:0000256" key="1">
    <source>
        <dbReference type="ARBA" id="ARBA00009437"/>
    </source>
</evidence>
<dbReference type="PROSITE" id="PS50931">
    <property type="entry name" value="HTH_LYSR"/>
    <property type="match status" value="1"/>
</dbReference>
<dbReference type="Gene3D" id="1.10.10.10">
    <property type="entry name" value="Winged helix-like DNA-binding domain superfamily/Winged helix DNA-binding domain"/>
    <property type="match status" value="1"/>
</dbReference>
<organism evidence="6 7">
    <name type="scientific">Variovorax paradoxus</name>
    <dbReference type="NCBI Taxonomy" id="34073"/>
    <lineage>
        <taxon>Bacteria</taxon>
        <taxon>Pseudomonadati</taxon>
        <taxon>Pseudomonadota</taxon>
        <taxon>Betaproteobacteria</taxon>
        <taxon>Burkholderiales</taxon>
        <taxon>Comamonadaceae</taxon>
        <taxon>Variovorax</taxon>
    </lineage>
</organism>
<dbReference type="PANTHER" id="PTHR30427">
    <property type="entry name" value="TRANSCRIPTIONAL ACTIVATOR PROTEIN LYSR"/>
    <property type="match status" value="1"/>
</dbReference>
<comment type="caution">
    <text evidence="6">The sequence shown here is derived from an EMBL/GenBank/DDBJ whole genome shotgun (WGS) entry which is preliminary data.</text>
</comment>
<dbReference type="RefSeq" id="WP_047787419.1">
    <property type="nucleotide sequence ID" value="NZ_JZWI01000050.1"/>
</dbReference>
<dbReference type="Pfam" id="PF03466">
    <property type="entry name" value="LysR_substrate"/>
    <property type="match status" value="1"/>
</dbReference>
<dbReference type="InterPro" id="IPR005119">
    <property type="entry name" value="LysR_subst-bd"/>
</dbReference>
<reference evidence="6 7" key="1">
    <citation type="submission" date="2015-03" db="EMBL/GenBank/DDBJ databases">
        <title>Genome sequence of Variovorax paradoxus TBEA6.</title>
        <authorList>
            <person name="Poehlein A."/>
            <person name="Schuldes J."/>
            <person name="Wuebbeler J.H."/>
            <person name="Hiessl S."/>
            <person name="Steinbuechel A."/>
            <person name="Daniel R."/>
        </authorList>
    </citation>
    <scope>NUCLEOTIDE SEQUENCE [LARGE SCALE GENOMIC DNA]</scope>
    <source>
        <strain evidence="6 7">TBEA6</strain>
    </source>
</reference>
<dbReference type="Proteomes" id="UP000035170">
    <property type="component" value="Unassembled WGS sequence"/>
</dbReference>
<keyword evidence="4" id="KW-0804">Transcription</keyword>
<dbReference type="GO" id="GO:0003700">
    <property type="term" value="F:DNA-binding transcription factor activity"/>
    <property type="evidence" value="ECO:0007669"/>
    <property type="project" value="InterPro"/>
</dbReference>
<dbReference type="SUPFAM" id="SSF46785">
    <property type="entry name" value="Winged helix' DNA-binding domain"/>
    <property type="match status" value="1"/>
</dbReference>
<dbReference type="SUPFAM" id="SSF53850">
    <property type="entry name" value="Periplasmic binding protein-like II"/>
    <property type="match status" value="1"/>
</dbReference>
<evidence type="ECO:0000313" key="6">
    <source>
        <dbReference type="EMBL" id="KLN52552.1"/>
    </source>
</evidence>
<dbReference type="EMBL" id="JZWI01000050">
    <property type="protein sequence ID" value="KLN52552.1"/>
    <property type="molecule type" value="Genomic_DNA"/>
</dbReference>
<feature type="domain" description="HTH lysR-type" evidence="5">
    <location>
        <begin position="1"/>
        <end position="58"/>
    </location>
</feature>
<name>A0A0H2LVN6_VARPD</name>
<evidence type="ECO:0000259" key="5">
    <source>
        <dbReference type="PROSITE" id="PS50931"/>
    </source>
</evidence>
<comment type="similarity">
    <text evidence="1">Belongs to the LysR transcriptional regulatory family.</text>
</comment>
<evidence type="ECO:0000256" key="3">
    <source>
        <dbReference type="ARBA" id="ARBA00023125"/>
    </source>
</evidence>
<dbReference type="PATRIC" id="fig|34073.19.peg.6518"/>
<protein>
    <submittedName>
        <fullName evidence="6">HTH-type transcriptional regulator GltC</fullName>
    </submittedName>
</protein>
<gene>
    <name evidence="6" type="primary">gltC16</name>
    <name evidence="6" type="ORF">VPARA_63340</name>
</gene>
<dbReference type="AlphaFoldDB" id="A0A0H2LVN6"/>
<dbReference type="Pfam" id="PF00126">
    <property type="entry name" value="HTH_1"/>
    <property type="match status" value="1"/>
</dbReference>
<keyword evidence="3" id="KW-0238">DNA-binding</keyword>
<keyword evidence="7" id="KW-1185">Reference proteome</keyword>
<dbReference type="Gene3D" id="3.40.190.10">
    <property type="entry name" value="Periplasmic binding protein-like II"/>
    <property type="match status" value="2"/>
</dbReference>
<sequence>MNLRHMEVFRAVMLTGGVVGAAELLHVSQPAVSKLLGQIARQTGLTLFERIKGRLIPTPEAHLLHQEIETLWRGVDRVRDVTRSLAQPDTGMLRIAVSASLAPYLVPQAMALLHAQYPRLKCRVEVLFAPIMVDALLDRSMDLAIGLLPNDHPNLIVVKRYQCTLACVMRSDHPVAGRKTVRPADLRGHRIITSPESSAYGRSLHRAYGKEAEELNLDVEVRSSTTACWFAQAGVGIAVVDRAAIAGQTFHGLAVRPFSSSERLDIHVIRNRYRPMSVVQRAFCEAFDKVWTQTPGLGGRSVSRPRARPEASRSP</sequence>
<dbReference type="GO" id="GO:0043565">
    <property type="term" value="F:sequence-specific DNA binding"/>
    <property type="evidence" value="ECO:0007669"/>
    <property type="project" value="TreeGrafter"/>
</dbReference>
<evidence type="ECO:0000313" key="7">
    <source>
        <dbReference type="Proteomes" id="UP000035170"/>
    </source>
</evidence>
<dbReference type="GO" id="GO:0010628">
    <property type="term" value="P:positive regulation of gene expression"/>
    <property type="evidence" value="ECO:0007669"/>
    <property type="project" value="TreeGrafter"/>
</dbReference>
<dbReference type="PANTHER" id="PTHR30427:SF1">
    <property type="entry name" value="TRANSCRIPTIONAL ACTIVATOR PROTEIN LYSR"/>
    <property type="match status" value="1"/>
</dbReference>